<dbReference type="AlphaFoldDB" id="M4B880"/>
<proteinExistence type="predicted"/>
<reference evidence="3" key="1">
    <citation type="journal article" date="2010" name="Science">
        <title>Signatures of adaptation to obligate biotrophy in the Hyaloperonospora arabidopsidis genome.</title>
        <authorList>
            <person name="Baxter L."/>
            <person name="Tripathy S."/>
            <person name="Ishaque N."/>
            <person name="Boot N."/>
            <person name="Cabral A."/>
            <person name="Kemen E."/>
            <person name="Thines M."/>
            <person name="Ah-Fong A."/>
            <person name="Anderson R."/>
            <person name="Badejoko W."/>
            <person name="Bittner-Eddy P."/>
            <person name="Boore J.L."/>
            <person name="Chibucos M.C."/>
            <person name="Coates M."/>
            <person name="Dehal P."/>
            <person name="Delehaunty K."/>
            <person name="Dong S."/>
            <person name="Downton P."/>
            <person name="Dumas B."/>
            <person name="Fabro G."/>
            <person name="Fronick C."/>
            <person name="Fuerstenberg S.I."/>
            <person name="Fulton L."/>
            <person name="Gaulin E."/>
            <person name="Govers F."/>
            <person name="Hughes L."/>
            <person name="Humphray S."/>
            <person name="Jiang R.H."/>
            <person name="Judelson H."/>
            <person name="Kamoun S."/>
            <person name="Kyung K."/>
            <person name="Meijer H."/>
            <person name="Minx P."/>
            <person name="Morris P."/>
            <person name="Nelson J."/>
            <person name="Phuntumart V."/>
            <person name="Qutob D."/>
            <person name="Rehmany A."/>
            <person name="Rougon-Cardoso A."/>
            <person name="Ryden P."/>
            <person name="Torto-Alalibo T."/>
            <person name="Studholme D."/>
            <person name="Wang Y."/>
            <person name="Win J."/>
            <person name="Wood J."/>
            <person name="Clifton S.W."/>
            <person name="Rogers J."/>
            <person name="Van den Ackerveken G."/>
            <person name="Jones J.D."/>
            <person name="McDowell J.M."/>
            <person name="Beynon J."/>
            <person name="Tyler B.M."/>
        </authorList>
    </citation>
    <scope>NUCLEOTIDE SEQUENCE [LARGE SCALE GENOMIC DNA]</scope>
    <source>
        <strain evidence="3">Emoy2</strain>
    </source>
</reference>
<protein>
    <submittedName>
        <fullName evidence="2">Uncharacterized protein</fullName>
    </submittedName>
</protein>
<name>M4B880_HYAAE</name>
<feature type="region of interest" description="Disordered" evidence="1">
    <location>
        <begin position="15"/>
        <end position="38"/>
    </location>
</feature>
<evidence type="ECO:0000313" key="2">
    <source>
        <dbReference type="EnsemblProtists" id="HpaP802483"/>
    </source>
</evidence>
<evidence type="ECO:0000313" key="3">
    <source>
        <dbReference type="Proteomes" id="UP000011713"/>
    </source>
</evidence>
<accession>M4B880</accession>
<feature type="compositionally biased region" description="Basic and acidic residues" evidence="1">
    <location>
        <begin position="17"/>
        <end position="36"/>
    </location>
</feature>
<sequence length="89" mass="10160">MDPLNKTVKIYVHATKINHEREHSEDPTSQRDDRSVKDRKRTVNYTWSRLLNISNPPQLLTIFGRSTCIKHQKGKNLAVCVVSVTVSAS</sequence>
<dbReference type="HOGENOM" id="CLU_2459498_0_0_1"/>
<keyword evidence="3" id="KW-1185">Reference proteome</keyword>
<evidence type="ECO:0000256" key="1">
    <source>
        <dbReference type="SAM" id="MobiDB-lite"/>
    </source>
</evidence>
<dbReference type="EnsemblProtists" id="HpaT802483">
    <property type="protein sequence ID" value="HpaP802483"/>
    <property type="gene ID" value="HpaG802483"/>
</dbReference>
<dbReference type="VEuPathDB" id="FungiDB:HpaG802483"/>
<reference evidence="2" key="2">
    <citation type="submission" date="2015-06" db="UniProtKB">
        <authorList>
            <consortium name="EnsemblProtists"/>
        </authorList>
    </citation>
    <scope>IDENTIFICATION</scope>
    <source>
        <strain evidence="2">Emoy2</strain>
    </source>
</reference>
<dbReference type="InParanoid" id="M4B880"/>
<dbReference type="Proteomes" id="UP000011713">
    <property type="component" value="Unassembled WGS sequence"/>
</dbReference>
<organism evidence="2 3">
    <name type="scientific">Hyaloperonospora arabidopsidis (strain Emoy2)</name>
    <name type="common">Downy mildew agent</name>
    <name type="synonym">Peronospora arabidopsidis</name>
    <dbReference type="NCBI Taxonomy" id="559515"/>
    <lineage>
        <taxon>Eukaryota</taxon>
        <taxon>Sar</taxon>
        <taxon>Stramenopiles</taxon>
        <taxon>Oomycota</taxon>
        <taxon>Peronosporomycetes</taxon>
        <taxon>Peronosporales</taxon>
        <taxon>Peronosporaceae</taxon>
        <taxon>Hyaloperonospora</taxon>
    </lineage>
</organism>
<dbReference type="EMBL" id="JH597957">
    <property type="status" value="NOT_ANNOTATED_CDS"/>
    <property type="molecule type" value="Genomic_DNA"/>
</dbReference>